<evidence type="ECO:0000256" key="2">
    <source>
        <dbReference type="ARBA" id="ARBA00022946"/>
    </source>
</evidence>
<organism evidence="6 7">
    <name type="scientific">Amphibalanus amphitrite</name>
    <name type="common">Striped barnacle</name>
    <name type="synonym">Balanus amphitrite</name>
    <dbReference type="NCBI Taxonomy" id="1232801"/>
    <lineage>
        <taxon>Eukaryota</taxon>
        <taxon>Metazoa</taxon>
        <taxon>Ecdysozoa</taxon>
        <taxon>Arthropoda</taxon>
        <taxon>Crustacea</taxon>
        <taxon>Multicrustacea</taxon>
        <taxon>Cirripedia</taxon>
        <taxon>Thoracica</taxon>
        <taxon>Thoracicalcarea</taxon>
        <taxon>Balanomorpha</taxon>
        <taxon>Balanoidea</taxon>
        <taxon>Balanidae</taxon>
        <taxon>Amphibalaninae</taxon>
        <taxon>Amphibalanus</taxon>
    </lineage>
</organism>
<dbReference type="NCBIfam" id="TIGR03317">
    <property type="entry name" value="ygfZ_signature"/>
    <property type="match status" value="2"/>
</dbReference>
<dbReference type="Gene3D" id="2.40.30.160">
    <property type="match status" value="1"/>
</dbReference>
<dbReference type="InterPro" id="IPR027266">
    <property type="entry name" value="TrmE/GcvT-like"/>
</dbReference>
<evidence type="ECO:0000259" key="5">
    <source>
        <dbReference type="Pfam" id="PF25455"/>
    </source>
</evidence>
<dbReference type="Pfam" id="PF25455">
    <property type="entry name" value="Beta-barrel_CAF17_C"/>
    <property type="match status" value="2"/>
</dbReference>
<dbReference type="GO" id="GO:0016226">
    <property type="term" value="P:iron-sulfur cluster assembly"/>
    <property type="evidence" value="ECO:0007669"/>
    <property type="project" value="TreeGrafter"/>
</dbReference>
<dbReference type="AlphaFoldDB" id="A0A6A4X8B4"/>
<protein>
    <submittedName>
        <fullName evidence="6">Putative transferase CAF17, mitochondrial</fullName>
    </submittedName>
</protein>
<dbReference type="GO" id="GO:0005759">
    <property type="term" value="C:mitochondrial matrix"/>
    <property type="evidence" value="ECO:0007669"/>
    <property type="project" value="TreeGrafter"/>
</dbReference>
<feature type="domain" description="CAF17 C-terminal" evidence="5">
    <location>
        <begin position="391"/>
        <end position="466"/>
    </location>
</feature>
<evidence type="ECO:0000256" key="1">
    <source>
        <dbReference type="ARBA" id="ARBA00004173"/>
    </source>
</evidence>
<reference evidence="6 7" key="1">
    <citation type="submission" date="2019-07" db="EMBL/GenBank/DDBJ databases">
        <title>Draft genome assembly of a fouling barnacle, Amphibalanus amphitrite (Darwin, 1854): The first reference genome for Thecostraca.</title>
        <authorList>
            <person name="Kim W."/>
        </authorList>
    </citation>
    <scope>NUCLEOTIDE SEQUENCE [LARGE SCALE GENOMIC DNA]</scope>
    <source>
        <strain evidence="6">SNU_AA5</strain>
        <tissue evidence="6">Soma without cirri and trophi</tissue>
    </source>
</reference>
<name>A0A6A4X8B4_AMPAM</name>
<dbReference type="PANTHER" id="PTHR22602:SF0">
    <property type="entry name" value="TRANSFERASE CAF17, MITOCHONDRIAL-RELATED"/>
    <property type="match status" value="1"/>
</dbReference>
<keyword evidence="6" id="KW-0808">Transferase</keyword>
<dbReference type="PANTHER" id="PTHR22602">
    <property type="entry name" value="TRANSFERASE CAF17, MITOCHONDRIAL-RELATED"/>
    <property type="match status" value="1"/>
</dbReference>
<evidence type="ECO:0000256" key="3">
    <source>
        <dbReference type="ARBA" id="ARBA00023128"/>
    </source>
</evidence>
<dbReference type="InterPro" id="IPR045179">
    <property type="entry name" value="YgfZ/GcvT"/>
</dbReference>
<evidence type="ECO:0000313" key="7">
    <source>
        <dbReference type="Proteomes" id="UP000440578"/>
    </source>
</evidence>
<evidence type="ECO:0000259" key="4">
    <source>
        <dbReference type="Pfam" id="PF01571"/>
    </source>
</evidence>
<feature type="domain" description="CAF17 C-terminal" evidence="5">
    <location>
        <begin position="269"/>
        <end position="329"/>
    </location>
</feature>
<dbReference type="SUPFAM" id="SSF103025">
    <property type="entry name" value="Folate-binding domain"/>
    <property type="match status" value="2"/>
</dbReference>
<gene>
    <name evidence="6" type="primary">iba57_0</name>
    <name evidence="6" type="ORF">FJT64_016853</name>
</gene>
<comment type="caution">
    <text evidence="6">The sequence shown here is derived from an EMBL/GenBank/DDBJ whole genome shotgun (WGS) entry which is preliminary data.</text>
</comment>
<dbReference type="InterPro" id="IPR006222">
    <property type="entry name" value="GCVT_N"/>
</dbReference>
<dbReference type="GO" id="GO:0016740">
    <property type="term" value="F:transferase activity"/>
    <property type="evidence" value="ECO:0007669"/>
    <property type="project" value="UniProtKB-KW"/>
</dbReference>
<dbReference type="Pfam" id="PF01571">
    <property type="entry name" value="GCV_T"/>
    <property type="match status" value="1"/>
</dbReference>
<dbReference type="Proteomes" id="UP000440578">
    <property type="component" value="Unassembled WGS sequence"/>
</dbReference>
<accession>A0A6A4X8B4</accession>
<keyword evidence="3" id="KW-0496">Mitochondrion</keyword>
<keyword evidence="2" id="KW-0809">Transit peptide</keyword>
<dbReference type="InterPro" id="IPR017703">
    <property type="entry name" value="YgfZ/GCV_T_CS"/>
</dbReference>
<dbReference type="Gene3D" id="3.30.1360.120">
    <property type="entry name" value="Probable tRNA modification gtpase trme, domain 1"/>
    <property type="match status" value="1"/>
</dbReference>
<dbReference type="OrthoDB" id="191995at2759"/>
<feature type="domain" description="GCVT N-terminal" evidence="4">
    <location>
        <begin position="41"/>
        <end position="137"/>
    </location>
</feature>
<evidence type="ECO:0000313" key="6">
    <source>
        <dbReference type="EMBL" id="KAF0312400.1"/>
    </source>
</evidence>
<sequence length="477" mass="51497">MLARSCWRHLGGRPVSSAVRSVRQLSGGPTHWMYPLTGRGLVRVRGPQAVPFLQGLVTNDMRHFEDGARAMYAMMLNNKGRVLFDLLIHQHDDDGSFFLEVDRSMTSKLQSMLKIYRVRRAIEIDDVTEQTAVFVVQEAAGADDGGLSAVQCTEHGASPHATGPLGLPLQPAQGLISASRDPRLAALGWRLLLDAFTLPRDVLPTARTGPDPRPLRYRLGVAEGADEVPYAACTPLEYNADYLHGVSFHKGCYVGQELTARTHHTGVIRKRVMPLHFSRPPGDAAVGAAVRGAGAGRPLGRVLAVSGPDGIGLMRVAECLAAPELTLEGPVRTRGRFATAWAWPRAPTRYPYAACTPLEYNADYLHGVSFHKGCYVGQELTARTHHTGVIRKRVMPLHFSRPPGDAAVGAAVRGAGAGRPLGRVLAVSGPDGIGLMRVAECLAAPELTLEGDGCVVTTHRPDWWPQEAAKDPQNRTG</sequence>
<dbReference type="InterPro" id="IPR057460">
    <property type="entry name" value="CAF17_C"/>
</dbReference>
<dbReference type="EMBL" id="VIIS01000173">
    <property type="protein sequence ID" value="KAF0312400.1"/>
    <property type="molecule type" value="Genomic_DNA"/>
</dbReference>
<keyword evidence="7" id="KW-1185">Reference proteome</keyword>
<proteinExistence type="predicted"/>
<comment type="subcellular location">
    <subcellularLocation>
        <location evidence="1">Mitochondrion</location>
    </subcellularLocation>
</comment>